<accession>A0A377PTB1</accession>
<keyword evidence="3" id="KW-1185">Reference proteome</keyword>
<dbReference type="Proteomes" id="UP000255139">
    <property type="component" value="Unassembled WGS sequence"/>
</dbReference>
<dbReference type="GO" id="GO:0009035">
    <property type="term" value="F:type I site-specific deoxyribonuclease activity"/>
    <property type="evidence" value="ECO:0007669"/>
    <property type="project" value="UniProtKB-EC"/>
</dbReference>
<name>A0A377PTB1_9HELI</name>
<dbReference type="EMBL" id="UGJE01000002">
    <property type="protein sequence ID" value="STQ85642.1"/>
    <property type="molecule type" value="Genomic_DNA"/>
</dbReference>
<dbReference type="Gene3D" id="3.90.1570.30">
    <property type="match status" value="1"/>
</dbReference>
<gene>
    <name evidence="2" type="ORF">NCTC12714_00428</name>
</gene>
<sequence>MVVPEYIADVGSKKGEKVDYAIMNDGKPLILIEAKSIHENLDNHNNQLVRYFTVTDAKFGILTNGIEYRFFSDLDEKNKMDITPFMVINMLNLKERNKRDLERFARDKLNLDAILDMANRKKYTTGIKSVIKDQMQKPSDDFAKFFIAQITNKRATQGLVEEFKEYVRASLNEIINDIANEKINSIKNELQFQNQENSNPNEDKIESENGNEISTEELEGFHIVRAILSESIDSRKLGYRNTNNYLGIVCDDSRRKWICYLHFKTANKYISFNDGIDERIKIEKLEDIYTFKDKLLEVIQKFC</sequence>
<feature type="domain" description="Restriction endonuclease type I HsdR N-terminal" evidence="1">
    <location>
        <begin position="12"/>
        <end position="78"/>
    </location>
</feature>
<evidence type="ECO:0000313" key="2">
    <source>
        <dbReference type="EMBL" id="STQ85642.1"/>
    </source>
</evidence>
<dbReference type="AlphaFoldDB" id="A0A377PTB1"/>
<dbReference type="GO" id="GO:0009307">
    <property type="term" value="P:DNA restriction-modification system"/>
    <property type="evidence" value="ECO:0007669"/>
    <property type="project" value="UniProtKB-KW"/>
</dbReference>
<evidence type="ECO:0000313" key="3">
    <source>
        <dbReference type="Proteomes" id="UP000255139"/>
    </source>
</evidence>
<protein>
    <submittedName>
        <fullName evidence="2">Uncharacterized conserved protein</fullName>
    </submittedName>
</protein>
<dbReference type="GO" id="GO:0003677">
    <property type="term" value="F:DNA binding"/>
    <property type="evidence" value="ECO:0007669"/>
    <property type="project" value="UniProtKB-KW"/>
</dbReference>
<reference evidence="2 3" key="1">
    <citation type="submission" date="2018-06" db="EMBL/GenBank/DDBJ databases">
        <authorList>
            <consortium name="Pathogen Informatics"/>
            <person name="Doyle S."/>
        </authorList>
    </citation>
    <scope>NUCLEOTIDE SEQUENCE [LARGE SCALE GENOMIC DNA]</scope>
    <source>
        <strain evidence="2 3">NCTC12714</strain>
    </source>
</reference>
<dbReference type="Pfam" id="PF04313">
    <property type="entry name" value="HSDR_N"/>
    <property type="match status" value="1"/>
</dbReference>
<proteinExistence type="predicted"/>
<dbReference type="InterPro" id="IPR007409">
    <property type="entry name" value="Restrct_endonuc_type1_HsdR_N"/>
</dbReference>
<organism evidence="2 3">
    <name type="scientific">Helicobacter muridarum</name>
    <dbReference type="NCBI Taxonomy" id="216"/>
    <lineage>
        <taxon>Bacteria</taxon>
        <taxon>Pseudomonadati</taxon>
        <taxon>Campylobacterota</taxon>
        <taxon>Epsilonproteobacteria</taxon>
        <taxon>Campylobacterales</taxon>
        <taxon>Helicobacteraceae</taxon>
        <taxon>Helicobacter</taxon>
    </lineage>
</organism>
<dbReference type="GO" id="GO:0005524">
    <property type="term" value="F:ATP binding"/>
    <property type="evidence" value="ECO:0007669"/>
    <property type="project" value="UniProtKB-KW"/>
</dbReference>
<evidence type="ECO:0000259" key="1">
    <source>
        <dbReference type="Pfam" id="PF04313"/>
    </source>
</evidence>